<protein>
    <submittedName>
        <fullName evidence="2">Uncharacterized protein</fullName>
    </submittedName>
</protein>
<proteinExistence type="predicted"/>
<gene>
    <name evidence="2" type="ORF">RSSSTS7063_03502</name>
</gene>
<evidence type="ECO:0000313" key="2">
    <source>
        <dbReference type="EMBL" id="VUX39120.1"/>
    </source>
</evidence>
<dbReference type="Proteomes" id="UP000408482">
    <property type="component" value="Unassembled WGS sequence"/>
</dbReference>
<keyword evidence="1" id="KW-0472">Membrane</keyword>
<dbReference type="RefSeq" id="WP_144093902.1">
    <property type="nucleotide sequence ID" value="NZ_CABHMX010000034.1"/>
</dbReference>
<organism evidence="2 3">
    <name type="scientific">Blautia luti</name>
    <dbReference type="NCBI Taxonomy" id="89014"/>
    <lineage>
        <taxon>Bacteria</taxon>
        <taxon>Bacillati</taxon>
        <taxon>Bacillota</taxon>
        <taxon>Clostridia</taxon>
        <taxon>Lachnospirales</taxon>
        <taxon>Lachnospiraceae</taxon>
        <taxon>Blautia</taxon>
    </lineage>
</organism>
<evidence type="ECO:0000313" key="3">
    <source>
        <dbReference type="Proteomes" id="UP000408482"/>
    </source>
</evidence>
<dbReference type="AlphaFoldDB" id="A0A564W3B4"/>
<keyword evidence="1" id="KW-1133">Transmembrane helix</keyword>
<sequence>MNISLSNWWSWGILLLLLMIVAVVDSRKRIPRKISIFILVPVLSVVIIFMMSENNKEAEQSFHTLEEAVTAYDDRSDVVATLRGKTSALVIMDDGDVMDSQIFEKTESGWKLPEDSEFQDTKRFTGDRIIVDVSTVAVDGEWYVVVSPYPGMKYPITNVYDSEGTEFSEAKGSENVYYGYLKKYPEDYWVSASGQKMVPIGILKDWVRAMRKILLDGK</sequence>
<dbReference type="EMBL" id="CABHNW010000085">
    <property type="protein sequence ID" value="VUX39120.1"/>
    <property type="molecule type" value="Genomic_DNA"/>
</dbReference>
<name>A0A564W3B4_9FIRM</name>
<evidence type="ECO:0000256" key="1">
    <source>
        <dbReference type="SAM" id="Phobius"/>
    </source>
</evidence>
<keyword evidence="3" id="KW-1185">Reference proteome</keyword>
<feature type="transmembrane region" description="Helical" evidence="1">
    <location>
        <begin position="36"/>
        <end position="52"/>
    </location>
</feature>
<accession>A0A564W3B4</accession>
<reference evidence="2 3" key="1">
    <citation type="submission" date="2019-07" db="EMBL/GenBank/DDBJ databases">
        <authorList>
            <person name="Hibberd C M."/>
            <person name="Gehrig L. J."/>
            <person name="Chang H.-W."/>
            <person name="Venkatesh S."/>
        </authorList>
    </citation>
    <scope>NUCLEOTIDE SEQUENCE [LARGE SCALE GENOMIC DNA]</scope>
    <source>
        <strain evidence="2">Blautia_luti_SSTS_Bg7063</strain>
    </source>
</reference>
<feature type="transmembrane region" description="Helical" evidence="1">
    <location>
        <begin position="6"/>
        <end position="24"/>
    </location>
</feature>
<keyword evidence="1" id="KW-0812">Transmembrane</keyword>